<dbReference type="RefSeq" id="WP_246389617.1">
    <property type="nucleotide sequence ID" value="NZ_BAAAVZ010000022.1"/>
</dbReference>
<organism evidence="1 2">
    <name type="scientific">Aminobacter niigataensis</name>
    <dbReference type="NCBI Taxonomy" id="83265"/>
    <lineage>
        <taxon>Bacteria</taxon>
        <taxon>Pseudomonadati</taxon>
        <taxon>Pseudomonadota</taxon>
        <taxon>Alphaproteobacteria</taxon>
        <taxon>Hyphomicrobiales</taxon>
        <taxon>Phyllobacteriaceae</taxon>
        <taxon>Aminobacter</taxon>
    </lineage>
</organism>
<evidence type="ECO:0000313" key="1">
    <source>
        <dbReference type="EMBL" id="MBB4651690.1"/>
    </source>
</evidence>
<gene>
    <name evidence="1" type="ORF">GGQ99_003457</name>
</gene>
<dbReference type="InterPro" id="IPR021295">
    <property type="entry name" value="DUF2867"/>
</dbReference>
<evidence type="ECO:0000313" key="2">
    <source>
        <dbReference type="Proteomes" id="UP000539538"/>
    </source>
</evidence>
<protein>
    <recommendedName>
        <fullName evidence="3">DUF2867 domain-containing protein</fullName>
    </recommendedName>
</protein>
<dbReference type="Proteomes" id="UP000539538">
    <property type="component" value="Unassembled WGS sequence"/>
</dbReference>
<dbReference type="EMBL" id="JACHOT010000004">
    <property type="protein sequence ID" value="MBB4651690.1"/>
    <property type="molecule type" value="Genomic_DNA"/>
</dbReference>
<accession>A0ABR6L6R6</accession>
<dbReference type="Pfam" id="PF11066">
    <property type="entry name" value="DUF2867"/>
    <property type="match status" value="1"/>
</dbReference>
<comment type="caution">
    <text evidence="1">The sequence shown here is derived from an EMBL/GenBank/DDBJ whole genome shotgun (WGS) entry which is preliminary data.</text>
</comment>
<sequence length="168" mass="18495">MQRPEASDMPVVQCLSNPDELLPGTSFADRYAMVVSGQSLDAMTAAERAIVNVPAWIGRLMMLRNLLVRPFGLKTGHADLPGQQKRVGMFPVISEAPARVVLGLDDRHLDFRLVVEVKELGEGRQEVSATTLVRPHNRFGRIYLAVVMPFHRIIVPAMLARAAADARG</sequence>
<name>A0ABR6L6R6_9HYPH</name>
<reference evidence="1 2" key="1">
    <citation type="submission" date="2020-08" db="EMBL/GenBank/DDBJ databases">
        <title>Genomic Encyclopedia of Type Strains, Phase IV (KMG-IV): sequencing the most valuable type-strain genomes for metagenomic binning, comparative biology and taxonomic classification.</title>
        <authorList>
            <person name="Goeker M."/>
        </authorList>
    </citation>
    <scope>NUCLEOTIDE SEQUENCE [LARGE SCALE GENOMIC DNA]</scope>
    <source>
        <strain evidence="1 2">DSM 7050</strain>
    </source>
</reference>
<evidence type="ECO:0008006" key="3">
    <source>
        <dbReference type="Google" id="ProtNLM"/>
    </source>
</evidence>
<keyword evidence="2" id="KW-1185">Reference proteome</keyword>
<proteinExistence type="predicted"/>